<dbReference type="GO" id="GO:0016020">
    <property type="term" value="C:membrane"/>
    <property type="evidence" value="ECO:0007669"/>
    <property type="project" value="TreeGrafter"/>
</dbReference>
<dbReference type="PROSITE" id="PS51257">
    <property type="entry name" value="PROKAR_LIPOPROTEIN"/>
    <property type="match status" value="1"/>
</dbReference>
<comment type="similarity">
    <text evidence="2">Belongs to the glycosyl hydrolase 20 family.</text>
</comment>
<dbReference type="PRINTS" id="PR00738">
    <property type="entry name" value="GLHYDRLASE20"/>
</dbReference>
<sequence>MNTLKRFFKRSILLIAVCVLFACKDKQPNLTSAEVKLNLIPQPNFVKTYIEKFVINENTVVYYPESNQELKKQADIVKEIVFEHTGLKLSLEGYFKIPEGGIILTKSKGNESFPTDESYQLEITSQNVLLSATTIKGLFYGIQTFRQLLPLENNNKTVEVTCLDIKDTPRLPYRGMMLDPARHFLPAQDIKKYIDAIAMYKFNTLHLHLSDDQGWRIEIKKYPKLMELATVRKETDADGIPHGGYYTQEELKDIVAYAKERFIEVIPELDVPGHSQAMLVAYPELTCFPDDFEVRTTPGVSKNLLCAGNEKVFEFYGNVYKELAPIFTAEKFHIGGDEAPLDHWKECPKCQKRIKDNNLESPQHLMSYFFERISDTLAKHGKTPQIWYELDVPFYPETSTMYTWRGGLTPKTIEKSREMGYKLICSPGEHAYFDYPQAKGEETCDWMAYLPLEQVYKLDPGYGLPEDQQAHIIGVEATIWGEYVKDIDRAFYMTFPRAMALVEAGWTQMDNRGWDDFKSRLKNNLQILERKGINYREPKELANDEFYLNN</sequence>
<dbReference type="InterPro" id="IPR017853">
    <property type="entry name" value="GH"/>
</dbReference>
<evidence type="ECO:0000256" key="1">
    <source>
        <dbReference type="ARBA" id="ARBA00001231"/>
    </source>
</evidence>
<dbReference type="SUPFAM" id="SSF51445">
    <property type="entry name" value="(Trans)glycosidases"/>
    <property type="match status" value="1"/>
</dbReference>
<comment type="caution">
    <text evidence="9">The sequence shown here is derived from an EMBL/GenBank/DDBJ whole genome shotgun (WGS) entry which is preliminary data.</text>
</comment>
<evidence type="ECO:0000259" key="8">
    <source>
        <dbReference type="Pfam" id="PF02838"/>
    </source>
</evidence>
<dbReference type="SUPFAM" id="SSF55545">
    <property type="entry name" value="beta-N-acetylhexosaminidase-like domain"/>
    <property type="match status" value="1"/>
</dbReference>
<evidence type="ECO:0000256" key="6">
    <source>
        <dbReference type="PIRSR" id="PIRSR625705-1"/>
    </source>
</evidence>
<feature type="domain" description="Beta-hexosaminidase bacterial type N-terminal" evidence="8">
    <location>
        <begin position="37"/>
        <end position="167"/>
    </location>
</feature>
<dbReference type="PANTHER" id="PTHR22600:SF57">
    <property type="entry name" value="BETA-N-ACETYLHEXOSAMINIDASE"/>
    <property type="match status" value="1"/>
</dbReference>
<comment type="catalytic activity">
    <reaction evidence="1">
        <text>Hydrolysis of terminal non-reducing N-acetyl-D-hexosamine residues in N-acetyl-beta-D-hexosaminides.</text>
        <dbReference type="EC" id="3.2.1.52"/>
    </reaction>
</comment>
<dbReference type="InterPro" id="IPR025705">
    <property type="entry name" value="Beta_hexosaminidase_sua/sub"/>
</dbReference>
<reference evidence="9" key="1">
    <citation type="submission" date="2020-12" db="EMBL/GenBank/DDBJ databases">
        <title>Snuella sp. nov., isolated from sediment in Incheon.</title>
        <authorList>
            <person name="Kim W."/>
        </authorList>
    </citation>
    <scope>NUCLEOTIDE SEQUENCE</scope>
    <source>
        <strain evidence="9">CAU 1569</strain>
    </source>
</reference>
<dbReference type="PANTHER" id="PTHR22600">
    <property type="entry name" value="BETA-HEXOSAMINIDASE"/>
    <property type="match status" value="1"/>
</dbReference>
<dbReference type="Pfam" id="PF00728">
    <property type="entry name" value="Glyco_hydro_20"/>
    <property type="match status" value="1"/>
</dbReference>
<evidence type="ECO:0000313" key="10">
    <source>
        <dbReference type="Proteomes" id="UP000610931"/>
    </source>
</evidence>
<dbReference type="InterPro" id="IPR029018">
    <property type="entry name" value="Hex-like_dom2"/>
</dbReference>
<dbReference type="RefSeq" id="WP_199115383.1">
    <property type="nucleotide sequence ID" value="NZ_JAELVQ010000013.1"/>
</dbReference>
<keyword evidence="5" id="KW-0326">Glycosidase</keyword>
<gene>
    <name evidence="9" type="ORF">JF259_11020</name>
</gene>
<proteinExistence type="inferred from homology"/>
<dbReference type="AlphaFoldDB" id="A0A8J7IWV9"/>
<dbReference type="Gene3D" id="3.20.20.80">
    <property type="entry name" value="Glycosidases"/>
    <property type="match status" value="1"/>
</dbReference>
<dbReference type="Pfam" id="PF02838">
    <property type="entry name" value="Glyco_hydro_20b"/>
    <property type="match status" value="1"/>
</dbReference>
<dbReference type="EC" id="3.2.1.52" evidence="3"/>
<evidence type="ECO:0000256" key="3">
    <source>
        <dbReference type="ARBA" id="ARBA00012663"/>
    </source>
</evidence>
<evidence type="ECO:0000256" key="2">
    <source>
        <dbReference type="ARBA" id="ARBA00006285"/>
    </source>
</evidence>
<keyword evidence="10" id="KW-1185">Reference proteome</keyword>
<dbReference type="EMBL" id="JAELVQ010000013">
    <property type="protein sequence ID" value="MBJ6368620.1"/>
    <property type="molecule type" value="Genomic_DNA"/>
</dbReference>
<dbReference type="Gene3D" id="3.30.379.10">
    <property type="entry name" value="Chitobiase/beta-hexosaminidase domain 2-like"/>
    <property type="match status" value="1"/>
</dbReference>
<dbReference type="GO" id="GO:0005975">
    <property type="term" value="P:carbohydrate metabolic process"/>
    <property type="evidence" value="ECO:0007669"/>
    <property type="project" value="InterPro"/>
</dbReference>
<evidence type="ECO:0000259" key="7">
    <source>
        <dbReference type="Pfam" id="PF00728"/>
    </source>
</evidence>
<dbReference type="GO" id="GO:0030203">
    <property type="term" value="P:glycosaminoglycan metabolic process"/>
    <property type="evidence" value="ECO:0007669"/>
    <property type="project" value="TreeGrafter"/>
</dbReference>
<name>A0A8J7IWV9_9FLAO</name>
<keyword evidence="4" id="KW-0378">Hydrolase</keyword>
<dbReference type="CDD" id="cd06563">
    <property type="entry name" value="GH20_chitobiase-like"/>
    <property type="match status" value="1"/>
</dbReference>
<dbReference type="PIRSF" id="PIRSF001093">
    <property type="entry name" value="B-hxosamndse_ab_euk"/>
    <property type="match status" value="1"/>
</dbReference>
<accession>A0A8J7IWV9</accession>
<evidence type="ECO:0000313" key="9">
    <source>
        <dbReference type="EMBL" id="MBJ6368620.1"/>
    </source>
</evidence>
<organism evidence="9 10">
    <name type="scientific">Snuella sedimenti</name>
    <dbReference type="NCBI Taxonomy" id="2798802"/>
    <lineage>
        <taxon>Bacteria</taxon>
        <taxon>Pseudomonadati</taxon>
        <taxon>Bacteroidota</taxon>
        <taxon>Flavobacteriia</taxon>
        <taxon>Flavobacteriales</taxon>
        <taxon>Flavobacteriaceae</taxon>
        <taxon>Snuella</taxon>
    </lineage>
</organism>
<dbReference type="InterPro" id="IPR015883">
    <property type="entry name" value="Glyco_hydro_20_cat"/>
</dbReference>
<evidence type="ECO:0000256" key="4">
    <source>
        <dbReference type="ARBA" id="ARBA00022801"/>
    </source>
</evidence>
<dbReference type="InterPro" id="IPR015882">
    <property type="entry name" value="HEX_bac_N"/>
</dbReference>
<protein>
    <recommendedName>
        <fullName evidence="3">beta-N-acetylhexosaminidase</fullName>
        <ecNumber evidence="3">3.2.1.52</ecNumber>
    </recommendedName>
</protein>
<dbReference type="Proteomes" id="UP000610931">
    <property type="component" value="Unassembled WGS sequence"/>
</dbReference>
<feature type="domain" description="Glycoside hydrolase family 20 catalytic" evidence="7">
    <location>
        <begin position="172"/>
        <end position="508"/>
    </location>
</feature>
<feature type="active site" description="Proton donor" evidence="6">
    <location>
        <position position="338"/>
    </location>
</feature>
<evidence type="ECO:0000256" key="5">
    <source>
        <dbReference type="ARBA" id="ARBA00023295"/>
    </source>
</evidence>
<dbReference type="GO" id="GO:0004563">
    <property type="term" value="F:beta-N-acetylhexosaminidase activity"/>
    <property type="evidence" value="ECO:0007669"/>
    <property type="project" value="UniProtKB-EC"/>
</dbReference>